<feature type="domain" description="Siderophore-interacting FAD-binding" evidence="1">
    <location>
        <begin position="24"/>
        <end position="96"/>
    </location>
</feature>
<dbReference type="PANTHER" id="PTHR30157:SF0">
    <property type="entry name" value="NADPH-DEPENDENT FERRIC-CHELATE REDUCTASE"/>
    <property type="match status" value="1"/>
</dbReference>
<dbReference type="InterPro" id="IPR013113">
    <property type="entry name" value="SIP_FAD-bd"/>
</dbReference>
<dbReference type="InterPro" id="IPR039374">
    <property type="entry name" value="SIP_fam"/>
</dbReference>
<dbReference type="AlphaFoldDB" id="A0A243RBG2"/>
<dbReference type="EMBL" id="NGFP01000191">
    <property type="protein sequence ID" value="OUC92013.1"/>
    <property type="molecule type" value="Genomic_DNA"/>
</dbReference>
<reference evidence="2 3" key="1">
    <citation type="submission" date="2017-05" db="EMBL/GenBank/DDBJ databases">
        <title>Biotechnological potential of actinobacteria isolated from South African environments.</title>
        <authorList>
            <person name="Le Roes-Hill M."/>
            <person name="Prins A."/>
            <person name="Durrell K.A."/>
        </authorList>
    </citation>
    <scope>NUCLEOTIDE SEQUENCE [LARGE SCALE GENOMIC DNA]</scope>
    <source>
        <strain evidence="2">M26</strain>
    </source>
</reference>
<sequence>MTAVSEQTVECAEEIPAYRAFPVQVLRTLRLSPSFVRVTFGGEELSGFADNGFDQRIKLALPLPGGGFASISDGAGWYQRWRSLPVELRNPIRTYT</sequence>
<comment type="caution">
    <text evidence="2">The sequence shown here is derived from an EMBL/GenBank/DDBJ whole genome shotgun (WGS) entry which is preliminary data.</text>
</comment>
<dbReference type="Proteomes" id="UP000194761">
    <property type="component" value="Unassembled WGS sequence"/>
</dbReference>
<gene>
    <name evidence="2" type="ORF">CA984_31610</name>
</gene>
<dbReference type="PANTHER" id="PTHR30157">
    <property type="entry name" value="FERRIC REDUCTASE, NADPH-DEPENDENT"/>
    <property type="match status" value="1"/>
</dbReference>
<name>A0A243RBG2_9ACTN</name>
<organism evidence="2 3">
    <name type="scientific">Streptosporangium minutum</name>
    <dbReference type="NCBI Taxonomy" id="569862"/>
    <lineage>
        <taxon>Bacteria</taxon>
        <taxon>Bacillati</taxon>
        <taxon>Actinomycetota</taxon>
        <taxon>Actinomycetes</taxon>
        <taxon>Streptosporangiales</taxon>
        <taxon>Streptosporangiaceae</taxon>
        <taxon>Streptosporangium</taxon>
    </lineage>
</organism>
<dbReference type="RefSeq" id="WP_207621117.1">
    <property type="nucleotide sequence ID" value="NZ_NGFP01000191.1"/>
</dbReference>
<evidence type="ECO:0000259" key="1">
    <source>
        <dbReference type="Pfam" id="PF08021"/>
    </source>
</evidence>
<protein>
    <submittedName>
        <fullName evidence="2">NADPH-dependent ferric siderophore reductase</fullName>
    </submittedName>
</protein>
<evidence type="ECO:0000313" key="2">
    <source>
        <dbReference type="EMBL" id="OUC92013.1"/>
    </source>
</evidence>
<accession>A0A243RBG2</accession>
<proteinExistence type="predicted"/>
<feature type="non-terminal residue" evidence="2">
    <location>
        <position position="96"/>
    </location>
</feature>
<dbReference type="Pfam" id="PF08021">
    <property type="entry name" value="FAD_binding_9"/>
    <property type="match status" value="1"/>
</dbReference>
<keyword evidence="3" id="KW-1185">Reference proteome</keyword>
<dbReference type="Gene3D" id="2.40.30.10">
    <property type="entry name" value="Translation factors"/>
    <property type="match status" value="1"/>
</dbReference>
<evidence type="ECO:0000313" key="3">
    <source>
        <dbReference type="Proteomes" id="UP000194761"/>
    </source>
</evidence>